<dbReference type="EMBL" id="CCEJ010000009">
    <property type="protein sequence ID" value="CDR34747.1"/>
    <property type="molecule type" value="Genomic_DNA"/>
</dbReference>
<dbReference type="eggNOG" id="ENOG503071V">
    <property type="taxonomic scope" value="Bacteria"/>
</dbReference>
<dbReference type="AlphaFoldDB" id="A0A090CZZ1"/>
<reference evidence="1" key="1">
    <citation type="submission" date="2013-12" db="EMBL/GenBank/DDBJ databases">
        <authorList>
            <person name="Linke B."/>
        </authorList>
    </citation>
    <scope>NUCLEOTIDE SEQUENCE [LARGE SCALE GENOMIC DNA]</scope>
    <source>
        <strain evidence="1">CRIB-18</strain>
    </source>
</reference>
<accession>A0A090CZZ1</accession>
<sequence length="181" mass="20817">MTHHTDKELEEKLQSSIQKAVVKIGAKKENDICRYLPINSGGYIHHFTMRKMKTENPNELLVMIDKYILNVNKPKAVPPKPRAARGSRKMRGNFFFTKQDMERLLNMARIAGDKELVKKLTPREDLRTIKRKLISSIRHGRIERDLWESYVEAQTNQNQTTAAQLTKSDVQNAFAAVAGNK</sequence>
<gene>
    <name evidence="1" type="ORF">CSEC_1940</name>
</gene>
<protein>
    <submittedName>
        <fullName evidence="1">Uncharacterized protein</fullName>
    </submittedName>
</protein>
<keyword evidence="2" id="KW-1185">Reference proteome</keyword>
<evidence type="ECO:0000313" key="2">
    <source>
        <dbReference type="Proteomes" id="UP000031552"/>
    </source>
</evidence>
<comment type="caution">
    <text evidence="1">The sequence shown here is derived from an EMBL/GenBank/DDBJ whole genome shotgun (WGS) entry which is preliminary data.</text>
</comment>
<reference evidence="1" key="2">
    <citation type="submission" date="2014-09" db="EMBL/GenBank/DDBJ databases">
        <title>Criblamydia sequanensis harbors a mega-plasmid encoding arsenite resistance.</title>
        <authorList>
            <person name="Bertelli C."/>
            <person name="Goesmann A."/>
            <person name="Greub G."/>
        </authorList>
    </citation>
    <scope>NUCLEOTIDE SEQUENCE [LARGE SCALE GENOMIC DNA]</scope>
    <source>
        <strain evidence="1">CRIB-18</strain>
    </source>
</reference>
<organism evidence="1 2">
    <name type="scientific">Candidatus Criblamydia sequanensis CRIB-18</name>
    <dbReference type="NCBI Taxonomy" id="1437425"/>
    <lineage>
        <taxon>Bacteria</taxon>
        <taxon>Pseudomonadati</taxon>
        <taxon>Chlamydiota</taxon>
        <taxon>Chlamydiia</taxon>
        <taxon>Parachlamydiales</taxon>
        <taxon>Candidatus Criblamydiaceae</taxon>
        <taxon>Candidatus Criblamydia</taxon>
    </lineage>
</organism>
<proteinExistence type="predicted"/>
<name>A0A090CZZ1_9BACT</name>
<evidence type="ECO:0000313" key="1">
    <source>
        <dbReference type="EMBL" id="CDR34747.1"/>
    </source>
</evidence>
<dbReference type="RefSeq" id="WP_053331985.1">
    <property type="nucleotide sequence ID" value="NZ_CCEJ010000009.1"/>
</dbReference>
<dbReference type="Proteomes" id="UP000031552">
    <property type="component" value="Unassembled WGS sequence"/>
</dbReference>